<name>A0A8J7F0T1_9CYAN</name>
<protein>
    <submittedName>
        <fullName evidence="1">Uncharacterized protein</fullName>
    </submittedName>
</protein>
<reference evidence="1" key="1">
    <citation type="submission" date="2020-10" db="EMBL/GenBank/DDBJ databases">
        <authorList>
            <person name="Castelo-Branco R."/>
            <person name="Eusebio N."/>
            <person name="Adriana R."/>
            <person name="Vieira A."/>
            <person name="Brugerolle De Fraissinette N."/>
            <person name="Rezende De Castro R."/>
            <person name="Schneider M.P."/>
            <person name="Vasconcelos V."/>
            <person name="Leao P.N."/>
        </authorList>
    </citation>
    <scope>NUCLEOTIDE SEQUENCE</scope>
    <source>
        <strain evidence="1">LEGE 06105</strain>
    </source>
</reference>
<organism evidence="1 2">
    <name type="scientific">Plectonema cf. radiosum LEGE 06105</name>
    <dbReference type="NCBI Taxonomy" id="945769"/>
    <lineage>
        <taxon>Bacteria</taxon>
        <taxon>Bacillati</taxon>
        <taxon>Cyanobacteriota</taxon>
        <taxon>Cyanophyceae</taxon>
        <taxon>Oscillatoriophycideae</taxon>
        <taxon>Oscillatoriales</taxon>
        <taxon>Microcoleaceae</taxon>
        <taxon>Plectonema</taxon>
    </lineage>
</organism>
<evidence type="ECO:0000313" key="1">
    <source>
        <dbReference type="EMBL" id="MBE9213733.1"/>
    </source>
</evidence>
<accession>A0A8J7F0T1</accession>
<proteinExistence type="predicted"/>
<dbReference type="RefSeq" id="WP_193920888.1">
    <property type="nucleotide sequence ID" value="NZ_JADEWL010000040.1"/>
</dbReference>
<sequence length="96" mass="11261">MIHKLSIETIQDFIEAANDKNLYLALRDNLGRRYLKPTTKQYLNEILEKSLDLVLHKEVRGEYTLICYWTNDDCNFDPVTFLIEKEGIEKIAVKAI</sequence>
<dbReference type="EMBL" id="JADEWL010000040">
    <property type="protein sequence ID" value="MBE9213733.1"/>
    <property type="molecule type" value="Genomic_DNA"/>
</dbReference>
<gene>
    <name evidence="1" type="ORF">IQ247_13835</name>
</gene>
<evidence type="ECO:0000313" key="2">
    <source>
        <dbReference type="Proteomes" id="UP000620559"/>
    </source>
</evidence>
<comment type="caution">
    <text evidence="1">The sequence shown here is derived from an EMBL/GenBank/DDBJ whole genome shotgun (WGS) entry which is preliminary data.</text>
</comment>
<keyword evidence="2" id="KW-1185">Reference proteome</keyword>
<dbReference type="AlphaFoldDB" id="A0A8J7F0T1"/>
<dbReference type="Proteomes" id="UP000620559">
    <property type="component" value="Unassembled WGS sequence"/>
</dbReference>